<dbReference type="Pfam" id="PF08223">
    <property type="entry name" value="PaaX_C"/>
    <property type="match status" value="1"/>
</dbReference>
<dbReference type="InterPro" id="IPR011965">
    <property type="entry name" value="PaaX_trns_reg"/>
</dbReference>
<dbReference type="Gene3D" id="1.20.58.1460">
    <property type="match status" value="1"/>
</dbReference>
<dbReference type="EMBL" id="QEXO01000001">
    <property type="protein sequence ID" value="PWE15360.1"/>
    <property type="molecule type" value="Genomic_DNA"/>
</dbReference>
<proteinExistence type="predicted"/>
<sequence length="298" mass="33684">MKASVAIDEFIASRDHGEHEQLAPHHYILTLYGLFARPTGVIIPVASVVQLLADLGAEPSSVRSAISRLKKKGVLVSQQAASGKGYALAAELEPHMQAGDERIFSSPSMNIRDPWLLVSFSVPESERQHRHKIRTGLARMGFGTVNAGLYIGPARLQAEAVEYIREHQLWPYIELFTCEPSGLSDIQEKISRWWNWDKLANEYQSFLNSYQHEVEVWQTALRQGTGDPLEAFRLYMPMVTRWRRLPFLDPGLAPELLPDNWVGNTARKLFGDLHRLLSPLSSQHVQQAIPNWKARGTE</sequence>
<organism evidence="1 2">
    <name type="scientific">Alcaligenes faecalis</name>
    <dbReference type="NCBI Taxonomy" id="511"/>
    <lineage>
        <taxon>Bacteria</taxon>
        <taxon>Pseudomonadati</taxon>
        <taxon>Pseudomonadota</taxon>
        <taxon>Betaproteobacteria</taxon>
        <taxon>Burkholderiales</taxon>
        <taxon>Alcaligenaceae</taxon>
        <taxon>Alcaligenes</taxon>
    </lineage>
</organism>
<dbReference type="PANTHER" id="PTHR30319:SF1">
    <property type="entry name" value="TRANSCRIPTIONAL REPRESSOR PAAX"/>
    <property type="match status" value="1"/>
</dbReference>
<dbReference type="InterPro" id="IPR048846">
    <property type="entry name" value="PaaX-like_central"/>
</dbReference>
<dbReference type="Gene3D" id="3.30.70.2650">
    <property type="match status" value="1"/>
</dbReference>
<name>A0A2U2BMW5_ALCFA</name>
<dbReference type="Pfam" id="PF20803">
    <property type="entry name" value="PaaX_M"/>
    <property type="match status" value="1"/>
</dbReference>
<dbReference type="Gene3D" id="1.10.10.10">
    <property type="entry name" value="Winged helix-like DNA-binding domain superfamily/Winged helix DNA-binding domain"/>
    <property type="match status" value="1"/>
</dbReference>
<dbReference type="InterPro" id="IPR036388">
    <property type="entry name" value="WH-like_DNA-bd_sf"/>
</dbReference>
<accession>A0A2U2BMW5</accession>
<dbReference type="AlphaFoldDB" id="A0A2U2BMW5"/>
<dbReference type="InterPro" id="IPR012906">
    <property type="entry name" value="PaaX-like_N"/>
</dbReference>
<dbReference type="PANTHER" id="PTHR30319">
    <property type="entry name" value="PHENYLACETIC ACID REGULATOR-RELATED TRANSCRIPTIONAL REPRESSOR"/>
    <property type="match status" value="1"/>
</dbReference>
<comment type="caution">
    <text evidence="1">The sequence shown here is derived from an EMBL/GenBank/DDBJ whole genome shotgun (WGS) entry which is preliminary data.</text>
</comment>
<dbReference type="InterPro" id="IPR013225">
    <property type="entry name" value="PaaX_C"/>
</dbReference>
<evidence type="ECO:0000313" key="1">
    <source>
        <dbReference type="EMBL" id="PWE15360.1"/>
    </source>
</evidence>
<reference evidence="1 2" key="2">
    <citation type="submission" date="2018-05" db="EMBL/GenBank/DDBJ databases">
        <authorList>
            <person name="Lanie J.A."/>
            <person name="Ng W.-L."/>
            <person name="Kazmierczak K.M."/>
            <person name="Andrzejewski T.M."/>
            <person name="Davidsen T.M."/>
            <person name="Wayne K.J."/>
            <person name="Tettelin H."/>
            <person name="Glass J.I."/>
            <person name="Rusch D."/>
            <person name="Podicherti R."/>
            <person name="Tsui H.-C.T."/>
            <person name="Winkler M.E."/>
        </authorList>
    </citation>
    <scope>NUCLEOTIDE SEQUENCE [LARGE SCALE GENOMIC DNA]</scope>
    <source>
        <strain evidence="1 2">YBY</strain>
    </source>
</reference>
<dbReference type="PIRSF" id="PIRSF020623">
    <property type="entry name" value="PaaX"/>
    <property type="match status" value="1"/>
</dbReference>
<reference evidence="1 2" key="1">
    <citation type="submission" date="2018-05" db="EMBL/GenBank/DDBJ databases">
        <title>Genome Sequence of an Efficient Indole-Degrading Bacterium, Alcaligenes sp.YBY.</title>
        <authorList>
            <person name="Yang B."/>
        </authorList>
    </citation>
    <scope>NUCLEOTIDE SEQUENCE [LARGE SCALE GENOMIC DNA]</scope>
    <source>
        <strain evidence="1 2">YBY</strain>
    </source>
</reference>
<evidence type="ECO:0000313" key="2">
    <source>
        <dbReference type="Proteomes" id="UP000245216"/>
    </source>
</evidence>
<dbReference type="RefSeq" id="WP_052363022.1">
    <property type="nucleotide sequence ID" value="NZ_CAXOKM010000011.1"/>
</dbReference>
<dbReference type="STRING" id="511.UZ73_03795"/>
<dbReference type="OrthoDB" id="2270427at2"/>
<protein>
    <submittedName>
        <fullName evidence="1">Transcriptional regulator</fullName>
    </submittedName>
</protein>
<dbReference type="GO" id="GO:0006351">
    <property type="term" value="P:DNA-templated transcription"/>
    <property type="evidence" value="ECO:0007669"/>
    <property type="project" value="InterPro"/>
</dbReference>
<dbReference type="Proteomes" id="UP000245216">
    <property type="component" value="Unassembled WGS sequence"/>
</dbReference>
<dbReference type="Pfam" id="PF07848">
    <property type="entry name" value="PaaX"/>
    <property type="match status" value="1"/>
</dbReference>
<gene>
    <name evidence="1" type="ORF">DF183_01085</name>
</gene>